<organism evidence="1 2">
    <name type="scientific">Psophocarpus tetragonolobus</name>
    <name type="common">Winged bean</name>
    <name type="synonym">Dolichos tetragonolobus</name>
    <dbReference type="NCBI Taxonomy" id="3891"/>
    <lineage>
        <taxon>Eukaryota</taxon>
        <taxon>Viridiplantae</taxon>
        <taxon>Streptophyta</taxon>
        <taxon>Embryophyta</taxon>
        <taxon>Tracheophyta</taxon>
        <taxon>Spermatophyta</taxon>
        <taxon>Magnoliopsida</taxon>
        <taxon>eudicotyledons</taxon>
        <taxon>Gunneridae</taxon>
        <taxon>Pentapetalae</taxon>
        <taxon>rosids</taxon>
        <taxon>fabids</taxon>
        <taxon>Fabales</taxon>
        <taxon>Fabaceae</taxon>
        <taxon>Papilionoideae</taxon>
        <taxon>50 kb inversion clade</taxon>
        <taxon>NPAAA clade</taxon>
        <taxon>indigoferoid/millettioid clade</taxon>
        <taxon>Phaseoleae</taxon>
        <taxon>Psophocarpus</taxon>
    </lineage>
</organism>
<dbReference type="Proteomes" id="UP001386955">
    <property type="component" value="Unassembled WGS sequence"/>
</dbReference>
<evidence type="ECO:0000313" key="2">
    <source>
        <dbReference type="Proteomes" id="UP001386955"/>
    </source>
</evidence>
<proteinExistence type="predicted"/>
<keyword evidence="2" id="KW-1185">Reference proteome</keyword>
<protein>
    <submittedName>
        <fullName evidence="1">Uncharacterized protein</fullName>
    </submittedName>
</protein>
<dbReference type="EMBL" id="JAYMYS010000003">
    <property type="protein sequence ID" value="KAK7401713.1"/>
    <property type="molecule type" value="Genomic_DNA"/>
</dbReference>
<comment type="caution">
    <text evidence="1">The sequence shown here is derived from an EMBL/GenBank/DDBJ whole genome shotgun (WGS) entry which is preliminary data.</text>
</comment>
<evidence type="ECO:0000313" key="1">
    <source>
        <dbReference type="EMBL" id="KAK7401713.1"/>
    </source>
</evidence>
<reference evidence="1 2" key="1">
    <citation type="submission" date="2024-01" db="EMBL/GenBank/DDBJ databases">
        <title>The genomes of 5 underutilized Papilionoideae crops provide insights into root nodulation and disease resistanc.</title>
        <authorList>
            <person name="Jiang F."/>
        </authorList>
    </citation>
    <scope>NUCLEOTIDE SEQUENCE [LARGE SCALE GENOMIC DNA]</scope>
    <source>
        <strain evidence="1">DUOXIRENSHENG_FW03</strain>
        <tissue evidence="1">Leaves</tissue>
    </source>
</reference>
<gene>
    <name evidence="1" type="ORF">VNO78_13412</name>
</gene>
<accession>A0AAN9SYV8</accession>
<name>A0AAN9SYV8_PSOTE</name>
<dbReference type="AlphaFoldDB" id="A0AAN9SYV8"/>
<sequence length="210" mass="23184">MQKGIKICNKLLGAPKSEMFTSIVTKEITNQNPDSISKSNAKSCFEADTSSGLMWMLHKLGNKSILTEEENPLYSLTRNLLQWEKSVNPNCWKDHDRGNQACQSSMSCLASGSGESQANTILALQRGKGVGLLDGDRCNDGRASTSTRSFDSKQWEIVGIEEVSPSHTSYPTRNVLVTHSSLEVGNSHDYTLKGQDDSHRVWDAMKSLGW</sequence>